<evidence type="ECO:0000259" key="1">
    <source>
        <dbReference type="Pfam" id="PF00501"/>
    </source>
</evidence>
<gene>
    <name evidence="2" type="ORF">FFZ77_20825</name>
</gene>
<dbReference type="RefSeq" id="WP_153485125.1">
    <property type="nucleotide sequence ID" value="NZ_VDEQ01000228.1"/>
</dbReference>
<accession>A0ABW9NXG7</accession>
<dbReference type="EMBL" id="VDEQ01000228">
    <property type="protein sequence ID" value="MQS37972.1"/>
    <property type="molecule type" value="Genomic_DNA"/>
</dbReference>
<dbReference type="PANTHER" id="PTHR45527">
    <property type="entry name" value="NONRIBOSOMAL PEPTIDE SYNTHETASE"/>
    <property type="match status" value="1"/>
</dbReference>
<dbReference type="Gene3D" id="2.30.38.10">
    <property type="entry name" value="Luciferase, Domain 3"/>
    <property type="match status" value="1"/>
</dbReference>
<dbReference type="SUPFAM" id="SSF56801">
    <property type="entry name" value="Acetyl-CoA synthetase-like"/>
    <property type="match status" value="1"/>
</dbReference>
<evidence type="ECO:0000313" key="2">
    <source>
        <dbReference type="EMBL" id="MQS37972.1"/>
    </source>
</evidence>
<dbReference type="Gene3D" id="3.40.50.980">
    <property type="match status" value="1"/>
</dbReference>
<dbReference type="PANTHER" id="PTHR45527:SF1">
    <property type="entry name" value="FATTY ACID SYNTHASE"/>
    <property type="match status" value="1"/>
</dbReference>
<dbReference type="Pfam" id="PF00501">
    <property type="entry name" value="AMP-binding"/>
    <property type="match status" value="1"/>
</dbReference>
<protein>
    <submittedName>
        <fullName evidence="2">Amino acid adenylation domain-containing protein</fullName>
    </submittedName>
</protein>
<keyword evidence="3" id="KW-1185">Reference proteome</keyword>
<reference evidence="2 3" key="1">
    <citation type="submission" date="2019-06" db="EMBL/GenBank/DDBJ databases">
        <title>Comparative genomics and metabolomics analyses of clavulanic acid producing Streptomyces species provides insight into specialized metabolism and evolution of beta-lactam biosynthetic gene clusters.</title>
        <authorList>
            <person name="Moore M.A."/>
            <person name="Cruz-Morales P."/>
            <person name="Barona Gomez F."/>
            <person name="Kapil T."/>
        </authorList>
    </citation>
    <scope>NUCLEOTIDE SEQUENCE [LARGE SCALE GENOMIC DNA]</scope>
    <source>
        <strain evidence="2 3">T-272</strain>
    </source>
</reference>
<organism evidence="2 3">
    <name type="scientific">Streptomyces katsurahamanus</name>
    <dbReference type="NCBI Taxonomy" id="2577098"/>
    <lineage>
        <taxon>Bacteria</taxon>
        <taxon>Bacillati</taxon>
        <taxon>Actinomycetota</taxon>
        <taxon>Actinomycetes</taxon>
        <taxon>Kitasatosporales</taxon>
        <taxon>Streptomycetaceae</taxon>
        <taxon>Streptomyces</taxon>
    </lineage>
</organism>
<dbReference type="InterPro" id="IPR000873">
    <property type="entry name" value="AMP-dep_synth/lig_dom"/>
</dbReference>
<name>A0ABW9NXG7_9ACTN</name>
<dbReference type="Proteomes" id="UP000460558">
    <property type="component" value="Unassembled WGS sequence"/>
</dbReference>
<evidence type="ECO:0000313" key="3">
    <source>
        <dbReference type="Proteomes" id="UP000460558"/>
    </source>
</evidence>
<feature type="domain" description="AMP-dependent synthetase/ligase" evidence="1">
    <location>
        <begin position="3"/>
        <end position="132"/>
    </location>
</feature>
<proteinExistence type="predicted"/>
<comment type="caution">
    <text evidence="2">The sequence shown here is derived from an EMBL/GenBank/DDBJ whole genome shotgun (WGS) entry which is preliminary data.</text>
</comment>
<feature type="non-terminal residue" evidence="2">
    <location>
        <position position="1"/>
    </location>
</feature>
<feature type="non-terminal residue" evidence="2">
    <location>
        <position position="135"/>
    </location>
</feature>
<sequence>EERREPEALAEMIRTAGVEVASVVPSLLGVLDPESVPGVRNWVLGAERLNADLASRWSTRAQVWNTYGPTEATVITTAVPLDRGIRPEDPSPSIGAPIDRAGVYVLDDLLQPVPVGVTGELYVAGAGLARGYVGR</sequence>